<gene>
    <name evidence="2" type="ORF">I540_2587</name>
</gene>
<dbReference type="Proteomes" id="UP000023351">
    <property type="component" value="Unassembled WGS sequence"/>
</dbReference>
<reference evidence="2 3" key="1">
    <citation type="submission" date="2013-12" db="EMBL/GenBank/DDBJ databases">
        <authorList>
            <person name="Zelazny A."/>
            <person name="Olivier K."/>
            <person name="Holland S."/>
            <person name="Lenaerts A."/>
            <person name="Ordway D."/>
            <person name="DeGroote M.A."/>
            <person name="Parker T."/>
            <person name="Sizemore C."/>
            <person name="Tallon L.J."/>
            <person name="Sadzewicz L.K."/>
            <person name="Sengamalay N."/>
            <person name="Fraser C.M."/>
            <person name="Hine E."/>
            <person name="Shefchek K.A."/>
            <person name="Das S.P."/>
            <person name="Tettelin H."/>
        </authorList>
    </citation>
    <scope>NUCLEOTIDE SEQUENCE [LARGE SCALE GENOMIC DNA]</scope>
    <source>
        <strain evidence="2 3">1513</strain>
    </source>
</reference>
<proteinExistence type="predicted"/>
<protein>
    <submittedName>
        <fullName evidence="2">Uncharacterized protein</fullName>
    </submittedName>
</protein>
<evidence type="ECO:0000313" key="3">
    <source>
        <dbReference type="Proteomes" id="UP000023351"/>
    </source>
</evidence>
<dbReference type="EMBL" id="JAOJ01000002">
    <property type="protein sequence ID" value="EUA70496.1"/>
    <property type="molecule type" value="Genomic_DNA"/>
</dbReference>
<feature type="compositionally biased region" description="Basic and acidic residues" evidence="1">
    <location>
        <begin position="102"/>
        <end position="118"/>
    </location>
</feature>
<evidence type="ECO:0000313" key="2">
    <source>
        <dbReference type="EMBL" id="EUA70496.1"/>
    </source>
</evidence>
<comment type="caution">
    <text evidence="2">The sequence shown here is derived from an EMBL/GenBank/DDBJ whole genome shotgun (WGS) entry which is preliminary data.</text>
</comment>
<dbReference type="AlphaFoldDB" id="X8DR19"/>
<dbReference type="PATRIC" id="fig|1299321.3.peg.2506"/>
<feature type="region of interest" description="Disordered" evidence="1">
    <location>
        <begin position="83"/>
        <end position="118"/>
    </location>
</feature>
<accession>X8DR19</accession>
<sequence length="118" mass="12528">MSPGEVVGGGELIYSSWLTMQNTHEQDSNTCAYNDFALVKADMTTAAEVNPTLPYWGGPSGINTTGLPQGTTVHSYGNSSLRFGAAPLSPKPDSTGPGSLRHRMDALPDFTHTRDSGR</sequence>
<name>X8DR19_9MYCO</name>
<evidence type="ECO:0000256" key="1">
    <source>
        <dbReference type="SAM" id="MobiDB-lite"/>
    </source>
</evidence>
<organism evidence="2 3">
    <name type="scientific">Mycobacteroides abscessus subsp. bolletii 1513</name>
    <dbReference type="NCBI Taxonomy" id="1299321"/>
    <lineage>
        <taxon>Bacteria</taxon>
        <taxon>Bacillati</taxon>
        <taxon>Actinomycetota</taxon>
        <taxon>Actinomycetes</taxon>
        <taxon>Mycobacteriales</taxon>
        <taxon>Mycobacteriaceae</taxon>
        <taxon>Mycobacteroides</taxon>
        <taxon>Mycobacteroides abscessus</taxon>
    </lineage>
</organism>